<evidence type="ECO:0000313" key="7">
    <source>
        <dbReference type="Proteomes" id="UP001374803"/>
    </source>
</evidence>
<dbReference type="InterPro" id="IPR020841">
    <property type="entry name" value="PKS_Beta-ketoAc_synthase_dom"/>
</dbReference>
<gene>
    <name evidence="6" type="ORF">LVJ94_43370</name>
</gene>
<dbReference type="InterPro" id="IPR016039">
    <property type="entry name" value="Thiolase-like"/>
</dbReference>
<keyword evidence="7" id="KW-1185">Reference proteome</keyword>
<sequence length="727" mass="78638">MPFSNRPPVAIVGIGLRLSGADSPKALWDQLCRGIDSSAEIPNSRWDMGQLYDPTPDSPGKIRSRRAALLDDVHMADPKAFRLPKREMRQMDPQHRLLLEVAWFAFEDAGIPLDDLCGSRTGVFVGVNFSDFQRLLTRDWSNLDGYAVLGTTPSFAANRISYAFDLRGPSTCVSVGCASSTSALHEACRSLALGEIDMAIAGGVELMLSPDSSIMLSQAGVLSAKGRCRTLDAEADGYVRGEGAGMVVLKRLSDVHPSDRVYAVIRGSAVNHNGHNDWIMAPSAAAQEDVIAQACAHGGVEAASLDYVDLHGSAFLKGDALEAEAIARALGDPRRRPLCRLGAVSNNVGYLGAAAGVAQLIKVSLALHHRTLPPTIHVEVPNPQIAYDELGLSLQSHLESWPSRDRDTPRRAGVVSTSLGGSNGFLVLEEAPDTAAPASDEDPGFLLALSAHTGEALERHVVAFRDFLRDGPREARRGSLSDVCHTAAFKRKHHTHRAAFVARDAQGLVVQLERFARAPVQGTFAEDGSPGELVAAAGIYLTEARVPRTAMSGVGRRCVGLPVFPFVRQPLWPSWLTPAEVSRSPRASRKDNDVPALDIHAVPAHLREDRIVGFLREQIADLLEIDAVHVDTRRSTLFQLGLTSLGALELTHRVARAFGIEVAPTLAFEFPRLELLSAWLLSRLDPPSSPAPEDEVALAREIAQLSEQEVQRRIAQKLKEISLEVEP</sequence>
<dbReference type="SMART" id="SM00825">
    <property type="entry name" value="PKS_KS"/>
    <property type="match status" value="1"/>
</dbReference>
<feature type="domain" description="Carrier" evidence="4">
    <location>
        <begin position="609"/>
        <end position="684"/>
    </location>
</feature>
<name>A0ABZ2L2G9_9BACT</name>
<dbReference type="Pfam" id="PF00109">
    <property type="entry name" value="ketoacyl-synt"/>
    <property type="match status" value="1"/>
</dbReference>
<evidence type="ECO:0000259" key="5">
    <source>
        <dbReference type="PROSITE" id="PS52004"/>
    </source>
</evidence>
<evidence type="ECO:0000256" key="3">
    <source>
        <dbReference type="ARBA" id="ARBA00022679"/>
    </source>
</evidence>
<organism evidence="6 7">
    <name type="scientific">Pendulispora rubella</name>
    <dbReference type="NCBI Taxonomy" id="2741070"/>
    <lineage>
        <taxon>Bacteria</taxon>
        <taxon>Pseudomonadati</taxon>
        <taxon>Myxococcota</taxon>
        <taxon>Myxococcia</taxon>
        <taxon>Myxococcales</taxon>
        <taxon>Sorangiineae</taxon>
        <taxon>Pendulisporaceae</taxon>
        <taxon>Pendulispora</taxon>
    </lineage>
</organism>
<protein>
    <submittedName>
        <fullName evidence="6">Phosphopantetheine-binding protein</fullName>
    </submittedName>
</protein>
<dbReference type="Pfam" id="PF00550">
    <property type="entry name" value="PP-binding"/>
    <property type="match status" value="1"/>
</dbReference>
<evidence type="ECO:0000256" key="1">
    <source>
        <dbReference type="ARBA" id="ARBA00022450"/>
    </source>
</evidence>
<dbReference type="PROSITE" id="PS50075">
    <property type="entry name" value="CARRIER"/>
    <property type="match status" value="1"/>
</dbReference>
<dbReference type="EMBL" id="CP089983">
    <property type="protein sequence ID" value="WXB03734.1"/>
    <property type="molecule type" value="Genomic_DNA"/>
</dbReference>
<proteinExistence type="predicted"/>
<dbReference type="PANTHER" id="PTHR43775">
    <property type="entry name" value="FATTY ACID SYNTHASE"/>
    <property type="match status" value="1"/>
</dbReference>
<reference evidence="6" key="1">
    <citation type="submission" date="2021-12" db="EMBL/GenBank/DDBJ databases">
        <title>Discovery of the Pendulisporaceae a myxobacterial family with distinct sporulation behavior and unique specialized metabolism.</title>
        <authorList>
            <person name="Garcia R."/>
            <person name="Popoff A."/>
            <person name="Bader C.D."/>
            <person name="Loehr J."/>
            <person name="Walesch S."/>
            <person name="Walt C."/>
            <person name="Boldt J."/>
            <person name="Bunk B."/>
            <person name="Haeckl F.J.F.P.J."/>
            <person name="Gunesch A.P."/>
            <person name="Birkelbach J."/>
            <person name="Nuebel U."/>
            <person name="Pietschmann T."/>
            <person name="Bach T."/>
            <person name="Mueller R."/>
        </authorList>
    </citation>
    <scope>NUCLEOTIDE SEQUENCE</scope>
    <source>
        <strain evidence="6">MSr11367</strain>
    </source>
</reference>
<evidence type="ECO:0000256" key="2">
    <source>
        <dbReference type="ARBA" id="ARBA00022553"/>
    </source>
</evidence>
<dbReference type="CDD" id="cd00833">
    <property type="entry name" value="PKS"/>
    <property type="match status" value="1"/>
</dbReference>
<accession>A0ABZ2L2G9</accession>
<dbReference type="Gene3D" id="1.10.1200.10">
    <property type="entry name" value="ACP-like"/>
    <property type="match status" value="1"/>
</dbReference>
<dbReference type="InterPro" id="IPR036736">
    <property type="entry name" value="ACP-like_sf"/>
</dbReference>
<keyword evidence="1" id="KW-0596">Phosphopantetheine</keyword>
<dbReference type="RefSeq" id="WP_394833368.1">
    <property type="nucleotide sequence ID" value="NZ_CP089929.1"/>
</dbReference>
<dbReference type="InterPro" id="IPR014030">
    <property type="entry name" value="Ketoacyl_synth_N"/>
</dbReference>
<dbReference type="PANTHER" id="PTHR43775:SF37">
    <property type="entry name" value="SI:DKEY-61P9.11"/>
    <property type="match status" value="1"/>
</dbReference>
<dbReference type="InterPro" id="IPR050091">
    <property type="entry name" value="PKS_NRPS_Biosynth_Enz"/>
</dbReference>
<dbReference type="InterPro" id="IPR014031">
    <property type="entry name" value="Ketoacyl_synth_C"/>
</dbReference>
<dbReference type="Pfam" id="PF22621">
    <property type="entry name" value="CurL-like_PKS_C"/>
    <property type="match status" value="1"/>
</dbReference>
<dbReference type="Proteomes" id="UP001374803">
    <property type="component" value="Chromosome"/>
</dbReference>
<keyword evidence="3" id="KW-0808">Transferase</keyword>
<dbReference type="PROSITE" id="PS00606">
    <property type="entry name" value="KS3_1"/>
    <property type="match status" value="1"/>
</dbReference>
<dbReference type="InterPro" id="IPR009081">
    <property type="entry name" value="PP-bd_ACP"/>
</dbReference>
<dbReference type="Pfam" id="PF02801">
    <property type="entry name" value="Ketoacyl-synt_C"/>
    <property type="match status" value="1"/>
</dbReference>
<dbReference type="SMART" id="SM00823">
    <property type="entry name" value="PKS_PP"/>
    <property type="match status" value="1"/>
</dbReference>
<dbReference type="Gene3D" id="3.30.70.3290">
    <property type="match status" value="1"/>
</dbReference>
<dbReference type="InterPro" id="IPR020806">
    <property type="entry name" value="PKS_PP-bd"/>
</dbReference>
<dbReference type="SUPFAM" id="SSF47336">
    <property type="entry name" value="ACP-like"/>
    <property type="match status" value="1"/>
</dbReference>
<dbReference type="InterPro" id="IPR018201">
    <property type="entry name" value="Ketoacyl_synth_AS"/>
</dbReference>
<dbReference type="Gene3D" id="3.40.47.10">
    <property type="match status" value="1"/>
</dbReference>
<keyword evidence="2" id="KW-0597">Phosphoprotein</keyword>
<evidence type="ECO:0000259" key="4">
    <source>
        <dbReference type="PROSITE" id="PS50075"/>
    </source>
</evidence>
<dbReference type="SUPFAM" id="SSF53901">
    <property type="entry name" value="Thiolase-like"/>
    <property type="match status" value="1"/>
</dbReference>
<evidence type="ECO:0000313" key="6">
    <source>
        <dbReference type="EMBL" id="WXB03734.1"/>
    </source>
</evidence>
<dbReference type="PROSITE" id="PS52004">
    <property type="entry name" value="KS3_2"/>
    <property type="match status" value="1"/>
</dbReference>
<feature type="domain" description="Ketosynthase family 3 (KS3)" evidence="5">
    <location>
        <begin position="6"/>
        <end position="430"/>
    </location>
</feature>